<dbReference type="Proteomes" id="UP001172684">
    <property type="component" value="Unassembled WGS sequence"/>
</dbReference>
<feature type="compositionally biased region" description="Low complexity" evidence="2">
    <location>
        <begin position="187"/>
        <end position="205"/>
    </location>
</feature>
<sequence length="591" mass="61437">MPSILSDEDKQTVKRTVPKASNKIHAVAVARLYIAYPNRQRWTYTGLQGAAVLANDLVGNTFWIKMVDISPMNRGVIWDQEIYDTFSYNQDRLFFHTFELEDCLAGLSFADEKEAKQFKKKMDEREKNAHKNTKSKPFGNAAGTVGSAPATNGGKQHHSLLGGLFGRHSSGSHQPPAQSIIPPKEVSIASPAPSSRPSMPSSRRNSTIDTADPSWQPLLQELLQMGITEDQIEENAEFIKMYIEQKKAGEAAADDRRSRAPPPPPPGGPPAAARMSPQNTGSTSSSRRGPPPAPPPARRTRGEAPAPPAPRRSPSPEPSPPRQPSPPPGPKFRVPPPIAEAGKLVSTAPTPPARARASSNTMANPGPPPPPRPPKTPIEDEETPSRFGVPPPFAGQRAPPGPPPPPSRGPVPPPPPIRDAYVPPPPPLPPKAPGAPTPSSIPPPPPLPPSSAGPPPPPPLPTASRSVPPPPPMPPSSGAPPPPPLPPSGGAPPPPPLPPGGAAPPLPKPSGGRDGLLADIRGGARLRKVSETEKKDRSAAAVPGAASASPAPGGGGGGGADGGLAGALASALAARKSKVSHSDDEDDKDDW</sequence>
<gene>
    <name evidence="5" type="ORF">H2201_005776</name>
</gene>
<accession>A0ABQ9NSU6</accession>
<comment type="caution">
    <text evidence="5">The sequence shown here is derived from an EMBL/GenBank/DDBJ whole genome shotgun (WGS) entry which is preliminary data.</text>
</comment>
<feature type="compositionally biased region" description="Basic and acidic residues" evidence="2">
    <location>
        <begin position="528"/>
        <end position="538"/>
    </location>
</feature>
<dbReference type="InterPro" id="IPR011993">
    <property type="entry name" value="PH-like_dom_sf"/>
</dbReference>
<feature type="compositionally biased region" description="Basic and acidic residues" evidence="2">
    <location>
        <begin position="118"/>
        <end position="129"/>
    </location>
</feature>
<feature type="compositionally biased region" description="Pro residues" evidence="2">
    <location>
        <begin position="260"/>
        <end position="269"/>
    </location>
</feature>
<evidence type="ECO:0000256" key="2">
    <source>
        <dbReference type="SAM" id="MobiDB-lite"/>
    </source>
</evidence>
<dbReference type="InterPro" id="IPR000697">
    <property type="entry name" value="WH1/EVH1_dom"/>
</dbReference>
<dbReference type="Pfam" id="PF02205">
    <property type="entry name" value="WH2"/>
    <property type="match status" value="1"/>
</dbReference>
<evidence type="ECO:0000313" key="6">
    <source>
        <dbReference type="Proteomes" id="UP001172684"/>
    </source>
</evidence>
<name>A0ABQ9NSU6_9PEZI</name>
<dbReference type="SMART" id="SM00246">
    <property type="entry name" value="WH2"/>
    <property type="match status" value="1"/>
</dbReference>
<feature type="domain" description="WH2" evidence="4">
    <location>
        <begin position="512"/>
        <end position="529"/>
    </location>
</feature>
<reference evidence="5" key="1">
    <citation type="submission" date="2022-10" db="EMBL/GenBank/DDBJ databases">
        <title>Culturing micro-colonial fungi from biological soil crusts in the Mojave desert and describing Neophaeococcomyces mojavensis, and introducing the new genera and species Taxawa tesnikishii.</title>
        <authorList>
            <person name="Kurbessoian T."/>
            <person name="Stajich J.E."/>
        </authorList>
    </citation>
    <scope>NUCLEOTIDE SEQUENCE</scope>
    <source>
        <strain evidence="5">TK_1</strain>
    </source>
</reference>
<dbReference type="SUPFAM" id="SSF50729">
    <property type="entry name" value="PH domain-like"/>
    <property type="match status" value="1"/>
</dbReference>
<feature type="domain" description="WH1" evidence="3">
    <location>
        <begin position="17"/>
        <end position="129"/>
    </location>
</feature>
<feature type="compositionally biased region" description="Pro residues" evidence="2">
    <location>
        <begin position="305"/>
        <end position="338"/>
    </location>
</feature>
<feature type="compositionally biased region" description="Low complexity" evidence="2">
    <location>
        <begin position="270"/>
        <end position="288"/>
    </location>
</feature>
<feature type="compositionally biased region" description="Pro residues" evidence="2">
    <location>
        <begin position="365"/>
        <end position="376"/>
    </location>
</feature>
<feature type="region of interest" description="Disordered" evidence="2">
    <location>
        <begin position="118"/>
        <end position="213"/>
    </location>
</feature>
<dbReference type="PROSITE" id="PS50229">
    <property type="entry name" value="WH1"/>
    <property type="match status" value="1"/>
</dbReference>
<dbReference type="InterPro" id="IPR033927">
    <property type="entry name" value="WASPfam_EVH1"/>
</dbReference>
<evidence type="ECO:0000313" key="5">
    <source>
        <dbReference type="EMBL" id="KAJ9663105.1"/>
    </source>
</evidence>
<evidence type="ECO:0000259" key="4">
    <source>
        <dbReference type="PROSITE" id="PS51082"/>
    </source>
</evidence>
<evidence type="ECO:0008006" key="7">
    <source>
        <dbReference type="Google" id="ProtNLM"/>
    </source>
</evidence>
<dbReference type="EMBL" id="JAPDRL010000045">
    <property type="protein sequence ID" value="KAJ9663105.1"/>
    <property type="molecule type" value="Genomic_DNA"/>
</dbReference>
<feature type="compositionally biased region" description="Low complexity" evidence="2">
    <location>
        <begin position="539"/>
        <end position="551"/>
    </location>
</feature>
<dbReference type="Gene3D" id="2.30.29.30">
    <property type="entry name" value="Pleckstrin-homology domain (PH domain)/Phosphotyrosine-binding domain (PTB)"/>
    <property type="match status" value="1"/>
</dbReference>
<evidence type="ECO:0000259" key="3">
    <source>
        <dbReference type="PROSITE" id="PS50229"/>
    </source>
</evidence>
<dbReference type="Pfam" id="PF00568">
    <property type="entry name" value="WH1"/>
    <property type="match status" value="1"/>
</dbReference>
<feature type="compositionally biased region" description="Basic and acidic residues" evidence="2">
    <location>
        <begin position="249"/>
        <end position="258"/>
    </location>
</feature>
<feature type="region of interest" description="Disordered" evidence="2">
    <location>
        <begin position="249"/>
        <end position="591"/>
    </location>
</feature>
<feature type="compositionally biased region" description="Gly residues" evidence="2">
    <location>
        <begin position="552"/>
        <end position="565"/>
    </location>
</feature>
<dbReference type="Gene3D" id="6.10.280.150">
    <property type="match status" value="1"/>
</dbReference>
<keyword evidence="6" id="KW-1185">Reference proteome</keyword>
<organism evidence="5 6">
    <name type="scientific">Coniosporium apollinis</name>
    <dbReference type="NCBI Taxonomy" id="61459"/>
    <lineage>
        <taxon>Eukaryota</taxon>
        <taxon>Fungi</taxon>
        <taxon>Dikarya</taxon>
        <taxon>Ascomycota</taxon>
        <taxon>Pezizomycotina</taxon>
        <taxon>Dothideomycetes</taxon>
        <taxon>Dothideomycetes incertae sedis</taxon>
        <taxon>Coniosporium</taxon>
    </lineage>
</organism>
<feature type="compositionally biased region" description="Pro residues" evidence="2">
    <location>
        <begin position="389"/>
        <end position="508"/>
    </location>
</feature>
<dbReference type="InterPro" id="IPR003124">
    <property type="entry name" value="WH2_dom"/>
</dbReference>
<dbReference type="PROSITE" id="PS51082">
    <property type="entry name" value="WH2"/>
    <property type="match status" value="1"/>
</dbReference>
<dbReference type="CDD" id="cd01205">
    <property type="entry name" value="EVH1_WASP-like"/>
    <property type="match status" value="1"/>
</dbReference>
<protein>
    <recommendedName>
        <fullName evidence="7">WH1 domain-containing protein</fullName>
    </recommendedName>
</protein>
<evidence type="ECO:0000256" key="1">
    <source>
        <dbReference type="ARBA" id="ARBA00022553"/>
    </source>
</evidence>
<dbReference type="SMART" id="SM00461">
    <property type="entry name" value="WH1"/>
    <property type="match status" value="1"/>
</dbReference>
<keyword evidence="1" id="KW-0597">Phosphoprotein</keyword>
<proteinExistence type="predicted"/>